<comment type="caution">
    <text evidence="5">The sequence shown here is derived from an EMBL/GenBank/DDBJ whole genome shotgun (WGS) entry which is preliminary data.</text>
</comment>
<evidence type="ECO:0000259" key="4">
    <source>
        <dbReference type="PROSITE" id="PS50977"/>
    </source>
</evidence>
<dbReference type="InterPro" id="IPR009057">
    <property type="entry name" value="Homeodomain-like_sf"/>
</dbReference>
<dbReference type="Gene3D" id="1.10.10.60">
    <property type="entry name" value="Homeodomain-like"/>
    <property type="match status" value="1"/>
</dbReference>
<proteinExistence type="predicted"/>
<dbReference type="PANTHER" id="PTHR43479:SF7">
    <property type="entry name" value="TETR-FAMILY TRANSCRIPTIONAL REGULATOR"/>
    <property type="match status" value="1"/>
</dbReference>
<evidence type="ECO:0000313" key="6">
    <source>
        <dbReference type="Proteomes" id="UP000648182"/>
    </source>
</evidence>
<dbReference type="PRINTS" id="PR00455">
    <property type="entry name" value="HTHTETR"/>
</dbReference>
<keyword evidence="1" id="KW-0678">Repressor</keyword>
<gene>
    <name evidence="5" type="ORF">H9631_15960</name>
</gene>
<name>A0ABR8VP70_9BACI</name>
<keyword evidence="6" id="KW-1185">Reference proteome</keyword>
<dbReference type="Pfam" id="PF00440">
    <property type="entry name" value="TetR_N"/>
    <property type="match status" value="1"/>
</dbReference>
<reference evidence="5 6" key="1">
    <citation type="submission" date="2020-08" db="EMBL/GenBank/DDBJ databases">
        <title>A Genomic Blueprint of the Chicken Gut Microbiome.</title>
        <authorList>
            <person name="Gilroy R."/>
            <person name="Ravi A."/>
            <person name="Getino M."/>
            <person name="Pursley I."/>
            <person name="Horton D.L."/>
            <person name="Alikhan N.-F."/>
            <person name="Baker D."/>
            <person name="Gharbi K."/>
            <person name="Hall N."/>
            <person name="Watson M."/>
            <person name="Adriaenssens E.M."/>
            <person name="Foster-Nyarko E."/>
            <person name="Jarju S."/>
            <person name="Secka A."/>
            <person name="Antonio M."/>
            <person name="Oren A."/>
            <person name="Chaudhuri R."/>
            <person name="La Ragione R.M."/>
            <person name="Hildebrand F."/>
            <person name="Pallen M.J."/>
        </authorList>
    </citation>
    <scope>NUCLEOTIDE SEQUENCE [LARGE SCALE GENOMIC DNA]</scope>
    <source>
        <strain evidence="5 6">Sa1BUA2</strain>
    </source>
</reference>
<organism evidence="5 6">
    <name type="scientific">Bacillus norwichensis</name>
    <dbReference type="NCBI Taxonomy" id="2762217"/>
    <lineage>
        <taxon>Bacteria</taxon>
        <taxon>Bacillati</taxon>
        <taxon>Bacillota</taxon>
        <taxon>Bacilli</taxon>
        <taxon>Bacillales</taxon>
        <taxon>Bacillaceae</taxon>
        <taxon>Bacillus</taxon>
    </lineage>
</organism>
<protein>
    <submittedName>
        <fullName evidence="5">TetR/AcrR family transcriptional regulator</fullName>
    </submittedName>
</protein>
<dbReference type="PROSITE" id="PS50977">
    <property type="entry name" value="HTH_TETR_2"/>
    <property type="match status" value="1"/>
</dbReference>
<dbReference type="Gene3D" id="1.10.357.10">
    <property type="entry name" value="Tetracycline Repressor, domain 2"/>
    <property type="match status" value="1"/>
</dbReference>
<sequence>MDGSEHLSKRQLQALQTRENLLNAGRSVFLEKGFQKATMTQINKLAHTGYGTAYVYFKNKDDLFTELMETIMQKMYDVAALPFQPSSKEEAFAQILEQTRLFMKSALEEKEVMKIVKEAIGVSAIVEEKWNNIRARFIKGITKDILFVQQAGLVNEKFDASLIAKGWFYMNEQVMWELVLGKIEDDLNTVSENLTKLYTGGLYK</sequence>
<dbReference type="InterPro" id="IPR036271">
    <property type="entry name" value="Tet_transcr_reg_TetR-rel_C_sf"/>
</dbReference>
<feature type="domain" description="HTH tetR-type" evidence="4">
    <location>
        <begin position="15"/>
        <end position="75"/>
    </location>
</feature>
<evidence type="ECO:0000313" key="5">
    <source>
        <dbReference type="EMBL" id="MBD8006574.1"/>
    </source>
</evidence>
<dbReference type="PANTHER" id="PTHR43479">
    <property type="entry name" value="ACREF/ENVCD OPERON REPRESSOR-RELATED"/>
    <property type="match status" value="1"/>
</dbReference>
<accession>A0ABR8VP70</accession>
<dbReference type="RefSeq" id="WP_191814535.1">
    <property type="nucleotide sequence ID" value="NZ_JACSPV010000033.1"/>
</dbReference>
<dbReference type="SUPFAM" id="SSF48498">
    <property type="entry name" value="Tetracyclin repressor-like, C-terminal domain"/>
    <property type="match status" value="1"/>
</dbReference>
<dbReference type="InterPro" id="IPR050624">
    <property type="entry name" value="HTH-type_Tx_Regulator"/>
</dbReference>
<evidence type="ECO:0000256" key="2">
    <source>
        <dbReference type="ARBA" id="ARBA00023125"/>
    </source>
</evidence>
<feature type="DNA-binding region" description="H-T-H motif" evidence="3">
    <location>
        <begin position="38"/>
        <end position="57"/>
    </location>
</feature>
<dbReference type="SUPFAM" id="SSF46689">
    <property type="entry name" value="Homeodomain-like"/>
    <property type="match status" value="1"/>
</dbReference>
<evidence type="ECO:0000256" key="3">
    <source>
        <dbReference type="PROSITE-ProRule" id="PRU00335"/>
    </source>
</evidence>
<dbReference type="Proteomes" id="UP000648182">
    <property type="component" value="Unassembled WGS sequence"/>
</dbReference>
<keyword evidence="2 3" id="KW-0238">DNA-binding</keyword>
<evidence type="ECO:0000256" key="1">
    <source>
        <dbReference type="ARBA" id="ARBA00022491"/>
    </source>
</evidence>
<dbReference type="EMBL" id="JACSPV010000033">
    <property type="protein sequence ID" value="MBD8006574.1"/>
    <property type="molecule type" value="Genomic_DNA"/>
</dbReference>
<dbReference type="InterPro" id="IPR001647">
    <property type="entry name" value="HTH_TetR"/>
</dbReference>